<keyword evidence="7 13" id="KW-0547">Nucleotide-binding</keyword>
<keyword evidence="8" id="KW-0418">Kinase</keyword>
<keyword evidence="6" id="KW-0808">Transferase</keyword>
<evidence type="ECO:0000256" key="5">
    <source>
        <dbReference type="ARBA" id="ARBA00022553"/>
    </source>
</evidence>
<dbReference type="GO" id="GO:0004674">
    <property type="term" value="F:protein serine/threonine kinase activity"/>
    <property type="evidence" value="ECO:0007669"/>
    <property type="project" value="UniProtKB-KW"/>
</dbReference>
<evidence type="ECO:0000256" key="1">
    <source>
        <dbReference type="ARBA" id="ARBA00004266"/>
    </source>
</evidence>
<dbReference type="GO" id="GO:0060258">
    <property type="term" value="P:negative regulation of filamentous growth"/>
    <property type="evidence" value="ECO:0007669"/>
    <property type="project" value="UniProtKB-ARBA"/>
</dbReference>
<feature type="compositionally biased region" description="Polar residues" evidence="15">
    <location>
        <begin position="414"/>
        <end position="439"/>
    </location>
</feature>
<evidence type="ECO:0000313" key="17">
    <source>
        <dbReference type="EMBL" id="ODQ80220.1"/>
    </source>
</evidence>
<dbReference type="Pfam" id="PF16797">
    <property type="entry name" value="Fungal_KA1"/>
    <property type="match status" value="1"/>
</dbReference>
<dbReference type="InterPro" id="IPR011009">
    <property type="entry name" value="Kinase-like_dom_sf"/>
</dbReference>
<dbReference type="GO" id="GO:0005940">
    <property type="term" value="C:septin ring"/>
    <property type="evidence" value="ECO:0007669"/>
    <property type="project" value="UniProtKB-ARBA"/>
</dbReference>
<dbReference type="InterPro" id="IPR031850">
    <property type="entry name" value="Fungal_KA1_dom"/>
</dbReference>
<dbReference type="InterPro" id="IPR017441">
    <property type="entry name" value="Protein_kinase_ATP_BS"/>
</dbReference>
<evidence type="ECO:0000256" key="9">
    <source>
        <dbReference type="ARBA" id="ARBA00022840"/>
    </source>
</evidence>
<dbReference type="GO" id="GO:0030447">
    <property type="term" value="P:filamentous growth"/>
    <property type="evidence" value="ECO:0007669"/>
    <property type="project" value="UniProtKB-ARBA"/>
</dbReference>
<dbReference type="EC" id="2.7.11.1" evidence="3"/>
<dbReference type="GO" id="GO:0005935">
    <property type="term" value="C:cellular bud neck"/>
    <property type="evidence" value="ECO:0007669"/>
    <property type="project" value="UniProtKB-SubCell"/>
</dbReference>
<evidence type="ECO:0000256" key="10">
    <source>
        <dbReference type="ARBA" id="ARBA00023054"/>
    </source>
</evidence>
<feature type="region of interest" description="Disordered" evidence="15">
    <location>
        <begin position="725"/>
        <end position="762"/>
    </location>
</feature>
<dbReference type="InterPro" id="IPR008271">
    <property type="entry name" value="Ser/Thr_kinase_AS"/>
</dbReference>
<feature type="region of interest" description="Disordered" evidence="15">
    <location>
        <begin position="807"/>
        <end position="912"/>
    </location>
</feature>
<feature type="region of interest" description="Disordered" evidence="15">
    <location>
        <begin position="1"/>
        <end position="33"/>
    </location>
</feature>
<proteinExistence type="inferred from homology"/>
<dbReference type="GO" id="GO:0035556">
    <property type="term" value="P:intracellular signal transduction"/>
    <property type="evidence" value="ECO:0007669"/>
    <property type="project" value="TreeGrafter"/>
</dbReference>
<keyword evidence="10 14" id="KW-0175">Coiled coil</keyword>
<comment type="catalytic activity">
    <reaction evidence="12">
        <text>L-seryl-[protein] + ATP = O-phospho-L-seryl-[protein] + ADP + H(+)</text>
        <dbReference type="Rhea" id="RHEA:17989"/>
        <dbReference type="Rhea" id="RHEA-COMP:9863"/>
        <dbReference type="Rhea" id="RHEA-COMP:11604"/>
        <dbReference type="ChEBI" id="CHEBI:15378"/>
        <dbReference type="ChEBI" id="CHEBI:29999"/>
        <dbReference type="ChEBI" id="CHEBI:30616"/>
        <dbReference type="ChEBI" id="CHEBI:83421"/>
        <dbReference type="ChEBI" id="CHEBI:456216"/>
        <dbReference type="EC" id="2.7.11.1"/>
    </reaction>
</comment>
<keyword evidence="4" id="KW-0723">Serine/threonine-protein kinase</keyword>
<dbReference type="Gene3D" id="3.30.310.220">
    <property type="entry name" value="Fungal kinase associated-1 domain"/>
    <property type="match status" value="1"/>
</dbReference>
<dbReference type="STRING" id="984486.A0A1E3QRE0"/>
<accession>A0A1E3QRE0</accession>
<feature type="compositionally biased region" description="Low complexity" evidence="15">
    <location>
        <begin position="11"/>
        <end position="29"/>
    </location>
</feature>
<feature type="region of interest" description="Disordered" evidence="15">
    <location>
        <begin position="409"/>
        <end position="474"/>
    </location>
</feature>
<feature type="domain" description="Protein kinase" evidence="16">
    <location>
        <begin position="33"/>
        <end position="295"/>
    </location>
</feature>
<dbReference type="PANTHER" id="PTHR24346:SF110">
    <property type="entry name" value="NON-SPECIFIC SERINE_THREONINE PROTEIN KINASE"/>
    <property type="match status" value="1"/>
</dbReference>
<comment type="subcellular location">
    <subcellularLocation>
        <location evidence="1">Bud neck</location>
    </subcellularLocation>
</comment>
<feature type="region of interest" description="Disordered" evidence="15">
    <location>
        <begin position="1027"/>
        <end position="1181"/>
    </location>
</feature>
<evidence type="ECO:0000256" key="12">
    <source>
        <dbReference type="ARBA" id="ARBA00048679"/>
    </source>
</evidence>
<dbReference type="Proteomes" id="UP000094336">
    <property type="component" value="Unassembled WGS sequence"/>
</dbReference>
<dbReference type="OrthoDB" id="504170at2759"/>
<evidence type="ECO:0000256" key="7">
    <source>
        <dbReference type="ARBA" id="ARBA00022741"/>
    </source>
</evidence>
<feature type="compositionally biased region" description="Basic and acidic residues" evidence="15">
    <location>
        <begin position="807"/>
        <end position="835"/>
    </location>
</feature>
<evidence type="ECO:0000256" key="14">
    <source>
        <dbReference type="SAM" id="Coils"/>
    </source>
</evidence>
<dbReference type="InterPro" id="IPR043024">
    <property type="entry name" value="KA1_sf_fungal"/>
</dbReference>
<evidence type="ECO:0000256" key="13">
    <source>
        <dbReference type="PROSITE-ProRule" id="PRU10141"/>
    </source>
</evidence>
<keyword evidence="18" id="KW-1185">Reference proteome</keyword>
<keyword evidence="5" id="KW-0597">Phosphoprotein</keyword>
<dbReference type="GO" id="GO:0005524">
    <property type="term" value="F:ATP binding"/>
    <property type="evidence" value="ECO:0007669"/>
    <property type="project" value="UniProtKB-UniRule"/>
</dbReference>
<dbReference type="InterPro" id="IPR000719">
    <property type="entry name" value="Prot_kinase_dom"/>
</dbReference>
<dbReference type="CDD" id="cd14081">
    <property type="entry name" value="STKc_BRSK1_2"/>
    <property type="match status" value="1"/>
</dbReference>
<dbReference type="GeneID" id="30146544"/>
<sequence>MTSVSHHSRQPSLASTLASAASPAQHPQSIGPWRLGRTLGAGATGRVLLATHATTRQKAAVKVVSKAALGDDASHNKGCDAAGLPYGIEREIIIMKLLSNPHVLRLYDVWETSKALYLVLEYVEGGELFDLLVEQGPLPEAEAVRYFRQIVLGAAYCHALGICHRDLKPENLLLDGNYNVKLADFGMAALESNGRLLETSCGSPHYAAPEIVSGLKYHGAASDVWSCGVVLFALLTGRLPFDDENIRNLLLKVQSGAFDMPAELSREAKDLLARMLHVDPNRRIPTDKVLEHPLLRKYPQTEQDLQVTADLPAPDTASRSLGSRKRVDKQILHNLSILWHGRPVDEIVDALLSPDSCPEKTFYALLLRYKLAHEDPQPKKALIATSPSVSRGLVVSSSVSRGLIASRTPKRTSIAASSARNRGTSFSLKNGSVSSVTSSPKKRGYRYSYLQSPGTPGRSPGRSPGKAPHSPKKHPYQLLQRQSYQDIPPPIPRSLYDDIMKVEEEENAKAAAVAGKDTRDVVNDLGSGLAPSAMDFDAVSTSSNLLPSRSSNRLLASRSSKRILVSRSSNRLLASSSSNRLLVTLTKSKSKNRLSRRLSTTFRNSVMGNGLKRNSITSKLISTYAKLHEESDWEYIEKSAKRTSLTFATLIDKVFNQDEEEEREQIERELAAEARERIAREIEEEERLARQERQAARRSNIRKSVLKPSKAPELIIHGADVEKKYRSTSGPAPVSEHMLTKNDVENLKRRVASTQASTRARPVSRLDPRWIAYENENEDAVLQMEIEMGIADPQAVADAKKRAKAAAKAEAKAQAKAEREARRRSQLDKEKGEQARRRRKSKTMEVYERDEATGPVRRGSHEEYPDRRASDYRRVSSRDEPYASRRVSKEEAYESRRISRSSRAEPSGAASRYDAADPMEYEYTSRIALVTIPQVTRKSKHFSQSNKRLSVLSLYSTKSSFHDLNLHIRESAAARKQAQVDRYSKYNQPVEEYDEDSEATVNRTGYVNETDGTIDESQLSDADGTFKAPLSRIDSRPISECPTLPESHRKLRYASGSEDDSEDGDSEGDDNDSDEEQEVDDNESEAEEDGDDTYFNNIKLPAPKSRAASGGKKAEAKSRLAQNATKKSMIPDSIEAKTASEKEAVPSQPRPSSSTVIQTSVPPASIQVPKRGGPQPERKPLDNITNVEQKHSKSIFRRFSPFGKKVEEAPVRPADAATANITSAEPARQSTFLSWFNKNAAADERTVGSILTQVDMFNALNSLLSTWRQYGIRDLESRKSTYSITGTIAKNASLRMKSASFEIMVIRQAENKSKVLFTRVKGSLDTFAKFYGEIRKVLVKESVVDQEG</sequence>
<gene>
    <name evidence="17" type="ORF">BABINDRAFT_161189</name>
</gene>
<organism evidence="17 18">
    <name type="scientific">Babjeviella inositovora NRRL Y-12698</name>
    <dbReference type="NCBI Taxonomy" id="984486"/>
    <lineage>
        <taxon>Eukaryota</taxon>
        <taxon>Fungi</taxon>
        <taxon>Dikarya</taxon>
        <taxon>Ascomycota</taxon>
        <taxon>Saccharomycotina</taxon>
        <taxon>Pichiomycetes</taxon>
        <taxon>Serinales incertae sedis</taxon>
        <taxon>Babjeviella</taxon>
    </lineage>
</organism>
<reference evidence="18" key="1">
    <citation type="submission" date="2016-05" db="EMBL/GenBank/DDBJ databases">
        <title>Comparative genomics of biotechnologically important yeasts.</title>
        <authorList>
            <consortium name="DOE Joint Genome Institute"/>
            <person name="Riley R."/>
            <person name="Haridas S."/>
            <person name="Wolfe K.H."/>
            <person name="Lopes M.R."/>
            <person name="Hittinger C.T."/>
            <person name="Goker M."/>
            <person name="Salamov A."/>
            <person name="Wisecaver J."/>
            <person name="Long T.M."/>
            <person name="Aerts A.L."/>
            <person name="Barry K."/>
            <person name="Choi C."/>
            <person name="Clum A."/>
            <person name="Coughlan A.Y."/>
            <person name="Deshpande S."/>
            <person name="Douglass A.P."/>
            <person name="Hanson S.J."/>
            <person name="Klenk H.-P."/>
            <person name="Labutti K."/>
            <person name="Lapidus A."/>
            <person name="Lindquist E."/>
            <person name="Lipzen A."/>
            <person name="Meier-Kolthoff J.P."/>
            <person name="Ohm R.A."/>
            <person name="Otillar R.P."/>
            <person name="Pangilinan J."/>
            <person name="Peng Y."/>
            <person name="Rokas A."/>
            <person name="Rosa C.A."/>
            <person name="Scheuner C."/>
            <person name="Sibirny A.A."/>
            <person name="Slot J.C."/>
            <person name="Stielow J.B."/>
            <person name="Sun H."/>
            <person name="Kurtzman C.P."/>
            <person name="Blackwell M."/>
            <person name="Grigoriev I.V."/>
            <person name="Jeffries T.W."/>
        </authorList>
    </citation>
    <scope>NUCLEOTIDE SEQUENCE [LARGE SCALE GENOMIC DNA]</scope>
    <source>
        <strain evidence="18">NRRL Y-12698</strain>
    </source>
</reference>
<dbReference type="SMART" id="SM00220">
    <property type="entry name" value="S_TKc"/>
    <property type="match status" value="1"/>
</dbReference>
<dbReference type="Pfam" id="PF00069">
    <property type="entry name" value="Pkinase"/>
    <property type="match status" value="1"/>
</dbReference>
<dbReference type="SUPFAM" id="SSF56112">
    <property type="entry name" value="Protein kinase-like (PK-like)"/>
    <property type="match status" value="1"/>
</dbReference>
<dbReference type="CDD" id="cd12194">
    <property type="entry name" value="Kcc4p_like_C"/>
    <property type="match status" value="1"/>
</dbReference>
<feature type="binding site" evidence="13">
    <location>
        <position position="62"/>
    </location>
    <ligand>
        <name>ATP</name>
        <dbReference type="ChEBI" id="CHEBI:30616"/>
    </ligand>
</feature>
<feature type="compositionally biased region" description="Polar residues" evidence="15">
    <location>
        <begin position="1150"/>
        <end position="1162"/>
    </location>
</feature>
<evidence type="ECO:0000256" key="3">
    <source>
        <dbReference type="ARBA" id="ARBA00012513"/>
    </source>
</evidence>
<comment type="catalytic activity">
    <reaction evidence="11">
        <text>L-threonyl-[protein] + ATP = O-phospho-L-threonyl-[protein] + ADP + H(+)</text>
        <dbReference type="Rhea" id="RHEA:46608"/>
        <dbReference type="Rhea" id="RHEA-COMP:11060"/>
        <dbReference type="Rhea" id="RHEA-COMP:11605"/>
        <dbReference type="ChEBI" id="CHEBI:15378"/>
        <dbReference type="ChEBI" id="CHEBI:30013"/>
        <dbReference type="ChEBI" id="CHEBI:30616"/>
        <dbReference type="ChEBI" id="CHEBI:61977"/>
        <dbReference type="ChEBI" id="CHEBI:456216"/>
        <dbReference type="EC" id="2.7.11.1"/>
    </reaction>
</comment>
<feature type="compositionally biased region" description="Low complexity" evidence="15">
    <location>
        <begin position="452"/>
        <end position="465"/>
    </location>
</feature>
<feature type="compositionally biased region" description="Basic and acidic residues" evidence="15">
    <location>
        <begin position="1134"/>
        <end position="1144"/>
    </location>
</feature>
<evidence type="ECO:0000256" key="4">
    <source>
        <dbReference type="ARBA" id="ARBA00022527"/>
    </source>
</evidence>
<dbReference type="PROSITE" id="PS00107">
    <property type="entry name" value="PROTEIN_KINASE_ATP"/>
    <property type="match status" value="1"/>
</dbReference>
<feature type="compositionally biased region" description="Basic and acidic residues" evidence="15">
    <location>
        <begin position="738"/>
        <end position="748"/>
    </location>
</feature>
<dbReference type="EMBL" id="KV454430">
    <property type="protein sequence ID" value="ODQ80220.1"/>
    <property type="molecule type" value="Genomic_DNA"/>
</dbReference>
<keyword evidence="9 13" id="KW-0067">ATP-binding</keyword>
<comment type="similarity">
    <text evidence="2">Belongs to the protein kinase superfamily. CAMK Ser/Thr protein kinase family. NIM1 subfamily.</text>
</comment>
<feature type="coiled-coil region" evidence="14">
    <location>
        <begin position="656"/>
        <end position="699"/>
    </location>
</feature>
<dbReference type="FunFam" id="1.10.510.10:FF:000394">
    <property type="entry name" value="Serine/threonine-protein kinase HSL1"/>
    <property type="match status" value="1"/>
</dbReference>
<evidence type="ECO:0000256" key="6">
    <source>
        <dbReference type="ARBA" id="ARBA00022679"/>
    </source>
</evidence>
<name>A0A1E3QRE0_9ASCO</name>
<protein>
    <recommendedName>
        <fullName evidence="3">non-specific serine/threonine protein kinase</fullName>
        <ecNumber evidence="3">2.7.11.1</ecNumber>
    </recommendedName>
</protein>
<dbReference type="PANTHER" id="PTHR24346">
    <property type="entry name" value="MAP/MICROTUBULE AFFINITY-REGULATING KINASE"/>
    <property type="match status" value="1"/>
</dbReference>
<evidence type="ECO:0000256" key="15">
    <source>
        <dbReference type="SAM" id="MobiDB-lite"/>
    </source>
</evidence>
<dbReference type="GO" id="GO:0001558">
    <property type="term" value="P:regulation of cell growth"/>
    <property type="evidence" value="ECO:0007669"/>
    <property type="project" value="UniProtKB-ARBA"/>
</dbReference>
<feature type="compositionally biased region" description="Basic and acidic residues" evidence="15">
    <location>
        <begin position="859"/>
        <end position="897"/>
    </location>
</feature>
<evidence type="ECO:0000256" key="2">
    <source>
        <dbReference type="ARBA" id="ARBA00010791"/>
    </source>
</evidence>
<dbReference type="PROSITE" id="PS00108">
    <property type="entry name" value="PROTEIN_KINASE_ST"/>
    <property type="match status" value="1"/>
</dbReference>
<evidence type="ECO:0000259" key="16">
    <source>
        <dbReference type="PROSITE" id="PS50011"/>
    </source>
</evidence>
<evidence type="ECO:0000256" key="8">
    <source>
        <dbReference type="ARBA" id="ARBA00022777"/>
    </source>
</evidence>
<evidence type="ECO:0000256" key="11">
    <source>
        <dbReference type="ARBA" id="ARBA00047899"/>
    </source>
</evidence>
<dbReference type="RefSeq" id="XP_018985548.1">
    <property type="nucleotide sequence ID" value="XM_019128691.1"/>
</dbReference>
<feature type="compositionally biased region" description="Acidic residues" evidence="15">
    <location>
        <begin position="1057"/>
        <end position="1092"/>
    </location>
</feature>
<feature type="compositionally biased region" description="Basic and acidic residues" evidence="15">
    <location>
        <begin position="842"/>
        <end position="852"/>
    </location>
</feature>
<evidence type="ECO:0000313" key="18">
    <source>
        <dbReference type="Proteomes" id="UP000094336"/>
    </source>
</evidence>
<dbReference type="PROSITE" id="PS50011">
    <property type="entry name" value="PROTEIN_KINASE_DOM"/>
    <property type="match status" value="1"/>
</dbReference>
<dbReference type="Gene3D" id="1.10.510.10">
    <property type="entry name" value="Transferase(Phosphotransferase) domain 1"/>
    <property type="match status" value="1"/>
</dbReference>